<feature type="domain" description="SGNH hydrolase-type esterase" evidence="3">
    <location>
        <begin position="24"/>
        <end position="231"/>
    </location>
</feature>
<name>A0ABV7Z264_9BACT</name>
<evidence type="ECO:0000313" key="4">
    <source>
        <dbReference type="EMBL" id="MFC3812498.1"/>
    </source>
</evidence>
<dbReference type="RefSeq" id="WP_379839379.1">
    <property type="nucleotide sequence ID" value="NZ_JBHRYQ010000001.1"/>
</dbReference>
<comment type="similarity">
    <text evidence="1">Belongs to the 'GDSL' lipolytic enzyme family.</text>
</comment>
<dbReference type="Pfam" id="PF13472">
    <property type="entry name" value="Lipase_GDSL_2"/>
    <property type="match status" value="1"/>
</dbReference>
<evidence type="ECO:0000313" key="5">
    <source>
        <dbReference type="Proteomes" id="UP001595616"/>
    </source>
</evidence>
<sequence>MFRLLVFLILGLFFSPKPKPTLFLIGDSTVKTGQGKGESDMWGWGSVLDAKFDTTKINIENHAIGGRSSRTFLTDGRWEPLLAKFQKGDYLIMQFGHNDDWAINDTLRARGTIKGIGEESVEIDNVITKKHELVHTFGWYMRKFATEAQAKGVEVFICSPVPRNNFEGNKIKRTVEYYPKWAAEVAKQTHSHFIDLHESSAEVYESLGTGKVKELYFTQKDNTHTNLAGAKLNAENVALGIKNTNKTTLKRYLLK</sequence>
<dbReference type="CDD" id="cd01821">
    <property type="entry name" value="Rhamnogalacturan_acetylesterase_like"/>
    <property type="match status" value="1"/>
</dbReference>
<dbReference type="PANTHER" id="PTHR43695">
    <property type="entry name" value="PUTATIVE (AFU_ORTHOLOGUE AFUA_2G17250)-RELATED"/>
    <property type="match status" value="1"/>
</dbReference>
<dbReference type="PANTHER" id="PTHR43695:SF1">
    <property type="entry name" value="RHAMNOGALACTURONAN ACETYLESTERASE"/>
    <property type="match status" value="1"/>
</dbReference>
<proteinExistence type="inferred from homology"/>
<organism evidence="4 5">
    <name type="scientific">Lacihabitans lacunae</name>
    <dbReference type="NCBI Taxonomy" id="1028214"/>
    <lineage>
        <taxon>Bacteria</taxon>
        <taxon>Pseudomonadati</taxon>
        <taxon>Bacteroidota</taxon>
        <taxon>Cytophagia</taxon>
        <taxon>Cytophagales</taxon>
        <taxon>Leadbetterellaceae</taxon>
        <taxon>Lacihabitans</taxon>
    </lineage>
</organism>
<dbReference type="InterPro" id="IPR036514">
    <property type="entry name" value="SGNH_hydro_sf"/>
</dbReference>
<dbReference type="InterPro" id="IPR037459">
    <property type="entry name" value="RhgT-like"/>
</dbReference>
<reference evidence="5" key="1">
    <citation type="journal article" date="2019" name="Int. J. Syst. Evol. Microbiol.">
        <title>The Global Catalogue of Microorganisms (GCM) 10K type strain sequencing project: providing services to taxonomists for standard genome sequencing and annotation.</title>
        <authorList>
            <consortium name="The Broad Institute Genomics Platform"/>
            <consortium name="The Broad Institute Genome Sequencing Center for Infectious Disease"/>
            <person name="Wu L."/>
            <person name="Ma J."/>
        </authorList>
    </citation>
    <scope>NUCLEOTIDE SEQUENCE [LARGE SCALE GENOMIC DNA]</scope>
    <source>
        <strain evidence="5">CECT 7956</strain>
    </source>
</reference>
<comment type="caution">
    <text evidence="4">The sequence shown here is derived from an EMBL/GenBank/DDBJ whole genome shotgun (WGS) entry which is preliminary data.</text>
</comment>
<dbReference type="Proteomes" id="UP001595616">
    <property type="component" value="Unassembled WGS sequence"/>
</dbReference>
<dbReference type="Gene3D" id="3.40.50.1110">
    <property type="entry name" value="SGNH hydrolase"/>
    <property type="match status" value="1"/>
</dbReference>
<dbReference type="SUPFAM" id="SSF52266">
    <property type="entry name" value="SGNH hydrolase"/>
    <property type="match status" value="1"/>
</dbReference>
<evidence type="ECO:0000256" key="1">
    <source>
        <dbReference type="ARBA" id="ARBA00008668"/>
    </source>
</evidence>
<protein>
    <submittedName>
        <fullName evidence="4">Rhamnogalacturonan acetylesterase</fullName>
    </submittedName>
</protein>
<dbReference type="InterPro" id="IPR013830">
    <property type="entry name" value="SGNH_hydro"/>
</dbReference>
<evidence type="ECO:0000256" key="2">
    <source>
        <dbReference type="ARBA" id="ARBA00022801"/>
    </source>
</evidence>
<dbReference type="EMBL" id="JBHRYQ010000001">
    <property type="protein sequence ID" value="MFC3812498.1"/>
    <property type="molecule type" value="Genomic_DNA"/>
</dbReference>
<accession>A0ABV7Z264</accession>
<keyword evidence="5" id="KW-1185">Reference proteome</keyword>
<evidence type="ECO:0000259" key="3">
    <source>
        <dbReference type="Pfam" id="PF13472"/>
    </source>
</evidence>
<keyword evidence="2" id="KW-0378">Hydrolase</keyword>
<gene>
    <name evidence="4" type="ORF">ACFOOI_17695</name>
</gene>